<reference evidence="3 4" key="1">
    <citation type="submission" date="2016-10" db="EMBL/GenBank/DDBJ databases">
        <authorList>
            <person name="de Groot N.N."/>
        </authorList>
    </citation>
    <scope>NUCLEOTIDE SEQUENCE [LARGE SCALE GENOMIC DNA]</scope>
    <source>
        <strain evidence="3 4">CGMCC 1.10331</strain>
    </source>
</reference>
<dbReference type="KEGG" id="hlm:DV707_12800"/>
<keyword evidence="1" id="KW-0812">Transmembrane</keyword>
<accession>A0A1H5YF85</accession>
<protein>
    <submittedName>
        <fullName evidence="3">Uncharacterized protein</fullName>
    </submittedName>
</protein>
<dbReference type="RefSeq" id="WP_103991327.1">
    <property type="nucleotide sequence ID" value="NZ_CP031311.1"/>
</dbReference>
<feature type="transmembrane region" description="Helical" evidence="1">
    <location>
        <begin position="12"/>
        <end position="31"/>
    </location>
</feature>
<dbReference type="GeneID" id="39858987"/>
<dbReference type="Proteomes" id="UP000296733">
    <property type="component" value="Chromosome"/>
</dbReference>
<evidence type="ECO:0000256" key="1">
    <source>
        <dbReference type="SAM" id="Phobius"/>
    </source>
</evidence>
<dbReference type="EMBL" id="CP031311">
    <property type="protein sequence ID" value="QCC48472.1"/>
    <property type="molecule type" value="Genomic_DNA"/>
</dbReference>
<dbReference type="OrthoDB" id="350973at2157"/>
<organism evidence="3 4">
    <name type="scientific">Halobellus limi</name>
    <dbReference type="NCBI Taxonomy" id="699433"/>
    <lineage>
        <taxon>Archaea</taxon>
        <taxon>Methanobacteriati</taxon>
        <taxon>Methanobacteriota</taxon>
        <taxon>Stenosarchaea group</taxon>
        <taxon>Halobacteria</taxon>
        <taxon>Halobacteriales</taxon>
        <taxon>Haloferacaceae</taxon>
        <taxon>Halobellus</taxon>
    </lineage>
</organism>
<keyword evidence="4" id="KW-1185">Reference proteome</keyword>
<dbReference type="EMBL" id="FNVN01000002">
    <property type="protein sequence ID" value="SEG22769.1"/>
    <property type="molecule type" value="Genomic_DNA"/>
</dbReference>
<evidence type="ECO:0000313" key="2">
    <source>
        <dbReference type="EMBL" id="QCC48472.1"/>
    </source>
</evidence>
<proteinExistence type="predicted"/>
<evidence type="ECO:0000313" key="5">
    <source>
        <dbReference type="Proteomes" id="UP000296733"/>
    </source>
</evidence>
<keyword evidence="1" id="KW-1133">Transmembrane helix</keyword>
<keyword evidence="1" id="KW-0472">Membrane</keyword>
<feature type="transmembrane region" description="Helical" evidence="1">
    <location>
        <begin position="85"/>
        <end position="108"/>
    </location>
</feature>
<reference evidence="2 5" key="2">
    <citation type="journal article" date="2019" name="Nat. Commun.">
        <title>A new type of DNA phosphorothioation-based antiviral system in archaea.</title>
        <authorList>
            <person name="Xiong L."/>
            <person name="Liu S."/>
            <person name="Chen S."/>
            <person name="Xiao Y."/>
            <person name="Zhu B."/>
            <person name="Gao Y."/>
            <person name="Zhang Y."/>
            <person name="Chen B."/>
            <person name="Luo J."/>
            <person name="Deng Z."/>
            <person name="Chen X."/>
            <person name="Wang L."/>
            <person name="Chen S."/>
        </authorList>
    </citation>
    <scope>NUCLEOTIDE SEQUENCE [LARGE SCALE GENOMIC DNA]</scope>
    <source>
        <strain evidence="2 5">CGMCC 1.10331</strain>
    </source>
</reference>
<evidence type="ECO:0000313" key="4">
    <source>
        <dbReference type="Proteomes" id="UP000236740"/>
    </source>
</evidence>
<sequence length="139" mass="14618">MSSASLPDRRHVGFLLGLAATSLGLSSGFIWASEGRAVRVVVAASTAWFGYLAAHYAVTGRLLDSESRSTDGFGGREALDLEATWQYAAVVLGVCVLIAGMVIGAVYINRGDHLRTNLGGALFLGGYVIAHYGATRELL</sequence>
<feature type="transmembrane region" description="Helical" evidence="1">
    <location>
        <begin position="37"/>
        <end position="58"/>
    </location>
</feature>
<name>A0A1H5YF85_9EURY</name>
<feature type="transmembrane region" description="Helical" evidence="1">
    <location>
        <begin position="114"/>
        <end position="134"/>
    </location>
</feature>
<evidence type="ECO:0000313" key="3">
    <source>
        <dbReference type="EMBL" id="SEG22769.1"/>
    </source>
</evidence>
<dbReference type="Proteomes" id="UP000236740">
    <property type="component" value="Unassembled WGS sequence"/>
</dbReference>
<gene>
    <name evidence="2" type="ORF">DV707_12800</name>
    <name evidence="3" type="ORF">SAMN04488133_1570</name>
</gene>
<dbReference type="AlphaFoldDB" id="A0A1H5YF85"/>